<name>A0ABR1KAN6_9PEZI</name>
<comment type="caution">
    <text evidence="2">The sequence shown here is derived from an EMBL/GenBank/DDBJ whole genome shotgun (WGS) entry which is preliminary data.</text>
</comment>
<dbReference type="PANTHER" id="PTHR42791">
    <property type="entry name" value="GNAT FAMILY ACETYLTRANSFERASE"/>
    <property type="match status" value="1"/>
</dbReference>
<evidence type="ECO:0000313" key="3">
    <source>
        <dbReference type="Proteomes" id="UP001363622"/>
    </source>
</evidence>
<dbReference type="PANTHER" id="PTHR42791:SF14">
    <property type="entry name" value="N-ACETYLTRANSFERASE DOMAIN-CONTAINING PROTEIN"/>
    <property type="match status" value="1"/>
</dbReference>
<proteinExistence type="predicted"/>
<protein>
    <submittedName>
        <fullName evidence="2">Acyl-CoA N-acyltransferase</fullName>
    </submittedName>
</protein>
<dbReference type="SUPFAM" id="SSF55729">
    <property type="entry name" value="Acyl-CoA N-acyltransferases (Nat)"/>
    <property type="match status" value="1"/>
</dbReference>
<feature type="domain" description="N-acetyltransferase" evidence="1">
    <location>
        <begin position="60"/>
        <end position="214"/>
    </location>
</feature>
<keyword evidence="3" id="KW-1185">Reference proteome</keyword>
<dbReference type="InterPro" id="IPR016181">
    <property type="entry name" value="Acyl_CoA_acyltransferase"/>
</dbReference>
<dbReference type="PROSITE" id="PS51186">
    <property type="entry name" value="GNAT"/>
    <property type="match status" value="1"/>
</dbReference>
<gene>
    <name evidence="2" type="ORF">IWZ03DRAFT_319557</name>
</gene>
<dbReference type="CDD" id="cd04301">
    <property type="entry name" value="NAT_SF"/>
    <property type="match status" value="1"/>
</dbReference>
<dbReference type="InterPro" id="IPR052523">
    <property type="entry name" value="Trichothecene_AcTrans"/>
</dbReference>
<sequence>MPLELRPMTPADAPIFALVAHEALSTSGMGLACHGRTAHPAYLAHRARRVETALANPNATMLKVVDTDDGDRLVAGAHWEALPRGRDDAAIAKLREPYAVVAEEEERFGDAQRDFFGYLYGARARVVGRTPHYLLHLLVTHPDHQGRGAGRLLLRWGFERADAARLPVYIEATPAGLPVYQKAGFEALERHTFDLTKYGLEGTETHTAMVRRPRMEA</sequence>
<dbReference type="Gene3D" id="3.40.630.30">
    <property type="match status" value="1"/>
</dbReference>
<evidence type="ECO:0000313" key="2">
    <source>
        <dbReference type="EMBL" id="KAK7510118.1"/>
    </source>
</evidence>
<dbReference type="PROSITE" id="PS51257">
    <property type="entry name" value="PROKAR_LIPOPROTEIN"/>
    <property type="match status" value="1"/>
</dbReference>
<evidence type="ECO:0000259" key="1">
    <source>
        <dbReference type="PROSITE" id="PS51186"/>
    </source>
</evidence>
<accession>A0ABR1KAN6</accession>
<dbReference type="EMBL" id="JBBPHU010000015">
    <property type="protein sequence ID" value="KAK7510118.1"/>
    <property type="molecule type" value="Genomic_DNA"/>
</dbReference>
<dbReference type="InterPro" id="IPR000182">
    <property type="entry name" value="GNAT_dom"/>
</dbReference>
<reference evidence="2 3" key="1">
    <citation type="submission" date="2024-04" db="EMBL/GenBank/DDBJ databases">
        <title>Phyllosticta paracitricarpa is synonymous to the EU quarantine fungus P. citricarpa based on phylogenomic analyses.</title>
        <authorList>
            <consortium name="Lawrence Berkeley National Laboratory"/>
            <person name="Van Ingen-Buijs V.A."/>
            <person name="Van Westerhoven A.C."/>
            <person name="Haridas S."/>
            <person name="Skiadas P."/>
            <person name="Martin F."/>
            <person name="Groenewald J.Z."/>
            <person name="Crous P.W."/>
            <person name="Seidl M.F."/>
        </authorList>
    </citation>
    <scope>NUCLEOTIDE SEQUENCE [LARGE SCALE GENOMIC DNA]</scope>
    <source>
        <strain evidence="2 3">CBS 123371</strain>
    </source>
</reference>
<dbReference type="Pfam" id="PF13508">
    <property type="entry name" value="Acetyltransf_7"/>
    <property type="match status" value="1"/>
</dbReference>
<organism evidence="2 3">
    <name type="scientific">Phyllosticta citriasiana</name>
    <dbReference type="NCBI Taxonomy" id="595635"/>
    <lineage>
        <taxon>Eukaryota</taxon>
        <taxon>Fungi</taxon>
        <taxon>Dikarya</taxon>
        <taxon>Ascomycota</taxon>
        <taxon>Pezizomycotina</taxon>
        <taxon>Dothideomycetes</taxon>
        <taxon>Dothideomycetes incertae sedis</taxon>
        <taxon>Botryosphaeriales</taxon>
        <taxon>Phyllostictaceae</taxon>
        <taxon>Phyllosticta</taxon>
    </lineage>
</organism>
<dbReference type="Proteomes" id="UP001363622">
    <property type="component" value="Unassembled WGS sequence"/>
</dbReference>